<keyword evidence="6" id="KW-0175">Coiled coil</keyword>
<dbReference type="InterPro" id="IPR032675">
    <property type="entry name" value="LRR_dom_sf"/>
</dbReference>
<gene>
    <name evidence="11" type="ORF">QYE76_009028</name>
</gene>
<dbReference type="EMBL" id="JAUUTY010000001">
    <property type="protein sequence ID" value="KAK1692331.1"/>
    <property type="molecule type" value="Genomic_DNA"/>
</dbReference>
<dbReference type="Pfam" id="PF18052">
    <property type="entry name" value="Rx_N"/>
    <property type="match status" value="1"/>
</dbReference>
<evidence type="ECO:0000256" key="4">
    <source>
        <dbReference type="ARBA" id="ARBA00022741"/>
    </source>
</evidence>
<evidence type="ECO:0000313" key="11">
    <source>
        <dbReference type="EMBL" id="KAK1692331.1"/>
    </source>
</evidence>
<dbReference type="PANTHER" id="PTHR23155:SF1135">
    <property type="entry name" value="OS08G0246300 PROTEIN"/>
    <property type="match status" value="1"/>
</dbReference>
<dbReference type="PANTHER" id="PTHR23155">
    <property type="entry name" value="DISEASE RESISTANCE PROTEIN RP"/>
    <property type="match status" value="1"/>
</dbReference>
<protein>
    <recommendedName>
        <fullName evidence="13">Disease resistance protein RPM1</fullName>
    </recommendedName>
</protein>
<dbReference type="InterPro" id="IPR038005">
    <property type="entry name" value="RX-like_CC"/>
</dbReference>
<dbReference type="SUPFAM" id="SSF52540">
    <property type="entry name" value="P-loop containing nucleoside triphosphate hydrolases"/>
    <property type="match status" value="2"/>
</dbReference>
<dbReference type="InterPro" id="IPR055414">
    <property type="entry name" value="LRR_R13L4/SHOC2-like"/>
</dbReference>
<organism evidence="11 12">
    <name type="scientific">Lolium multiflorum</name>
    <name type="common">Italian ryegrass</name>
    <name type="synonym">Lolium perenne subsp. multiflorum</name>
    <dbReference type="NCBI Taxonomy" id="4521"/>
    <lineage>
        <taxon>Eukaryota</taxon>
        <taxon>Viridiplantae</taxon>
        <taxon>Streptophyta</taxon>
        <taxon>Embryophyta</taxon>
        <taxon>Tracheophyta</taxon>
        <taxon>Spermatophyta</taxon>
        <taxon>Magnoliopsida</taxon>
        <taxon>Liliopsida</taxon>
        <taxon>Poales</taxon>
        <taxon>Poaceae</taxon>
        <taxon>BOP clade</taxon>
        <taxon>Pooideae</taxon>
        <taxon>Poodae</taxon>
        <taxon>Poeae</taxon>
        <taxon>Poeae Chloroplast Group 2 (Poeae type)</taxon>
        <taxon>Loliodinae</taxon>
        <taxon>Loliinae</taxon>
        <taxon>Lolium</taxon>
    </lineage>
</organism>
<reference evidence="11" key="1">
    <citation type="submission" date="2023-07" db="EMBL/GenBank/DDBJ databases">
        <title>A chromosome-level genome assembly of Lolium multiflorum.</title>
        <authorList>
            <person name="Chen Y."/>
            <person name="Copetti D."/>
            <person name="Kolliker R."/>
            <person name="Studer B."/>
        </authorList>
    </citation>
    <scope>NUCLEOTIDE SEQUENCE</scope>
    <source>
        <strain evidence="11">02402/16</strain>
        <tissue evidence="11">Leaf</tissue>
    </source>
</reference>
<evidence type="ECO:0000256" key="2">
    <source>
        <dbReference type="ARBA" id="ARBA00022614"/>
    </source>
</evidence>
<keyword evidence="12" id="KW-1185">Reference proteome</keyword>
<accession>A0AAD8TR71</accession>
<dbReference type="SUPFAM" id="SSF52058">
    <property type="entry name" value="L domain-like"/>
    <property type="match status" value="1"/>
</dbReference>
<dbReference type="Gene3D" id="1.20.5.4130">
    <property type="match status" value="1"/>
</dbReference>
<dbReference type="Gene3D" id="3.80.10.10">
    <property type="entry name" value="Ribonuclease Inhibitor"/>
    <property type="match status" value="1"/>
</dbReference>
<keyword evidence="5" id="KW-0611">Plant defense</keyword>
<keyword evidence="4" id="KW-0547">Nucleotide-binding</keyword>
<dbReference type="InterPro" id="IPR041118">
    <property type="entry name" value="Rx_N"/>
</dbReference>
<evidence type="ECO:0000256" key="1">
    <source>
        <dbReference type="ARBA" id="ARBA00008894"/>
    </source>
</evidence>
<dbReference type="Pfam" id="PF23598">
    <property type="entry name" value="LRR_14"/>
    <property type="match status" value="1"/>
</dbReference>
<evidence type="ECO:0000259" key="9">
    <source>
        <dbReference type="Pfam" id="PF23559"/>
    </source>
</evidence>
<evidence type="ECO:0008006" key="13">
    <source>
        <dbReference type="Google" id="ProtNLM"/>
    </source>
</evidence>
<evidence type="ECO:0000313" key="12">
    <source>
        <dbReference type="Proteomes" id="UP001231189"/>
    </source>
</evidence>
<dbReference type="InterPro" id="IPR002182">
    <property type="entry name" value="NB-ARC"/>
</dbReference>
<dbReference type="Pfam" id="PF23559">
    <property type="entry name" value="WHD_DRP"/>
    <property type="match status" value="1"/>
</dbReference>
<proteinExistence type="inferred from homology"/>
<feature type="domain" description="Disease resistance N-terminal" evidence="8">
    <location>
        <begin position="13"/>
        <end position="88"/>
    </location>
</feature>
<keyword evidence="2" id="KW-0433">Leucine-rich repeat</keyword>
<feature type="domain" description="NB-ARC" evidence="7">
    <location>
        <begin position="191"/>
        <end position="362"/>
    </location>
</feature>
<evidence type="ECO:0000256" key="3">
    <source>
        <dbReference type="ARBA" id="ARBA00022737"/>
    </source>
</evidence>
<evidence type="ECO:0000256" key="5">
    <source>
        <dbReference type="ARBA" id="ARBA00022821"/>
    </source>
</evidence>
<dbReference type="AlphaFoldDB" id="A0AAD8TR71"/>
<dbReference type="Proteomes" id="UP001231189">
    <property type="component" value="Unassembled WGS sequence"/>
</dbReference>
<dbReference type="GO" id="GO:0043531">
    <property type="term" value="F:ADP binding"/>
    <property type="evidence" value="ECO:0007669"/>
    <property type="project" value="InterPro"/>
</dbReference>
<evidence type="ECO:0000259" key="10">
    <source>
        <dbReference type="Pfam" id="PF23598"/>
    </source>
</evidence>
<evidence type="ECO:0000259" key="7">
    <source>
        <dbReference type="Pfam" id="PF00931"/>
    </source>
</evidence>
<dbReference type="Gene3D" id="3.40.50.300">
    <property type="entry name" value="P-loop containing nucleotide triphosphate hydrolases"/>
    <property type="match status" value="2"/>
</dbReference>
<evidence type="ECO:0000256" key="6">
    <source>
        <dbReference type="ARBA" id="ARBA00023054"/>
    </source>
</evidence>
<keyword evidence="3" id="KW-0677">Repeat</keyword>
<comment type="caution">
    <text evidence="11">The sequence shown here is derived from an EMBL/GenBank/DDBJ whole genome shotgun (WGS) entry which is preliminary data.</text>
</comment>
<dbReference type="Gene3D" id="1.10.8.430">
    <property type="entry name" value="Helical domain of apoptotic protease-activating factors"/>
    <property type="match status" value="1"/>
</dbReference>
<dbReference type="InterPro" id="IPR058922">
    <property type="entry name" value="WHD_DRP"/>
</dbReference>
<evidence type="ECO:0000259" key="8">
    <source>
        <dbReference type="Pfam" id="PF18052"/>
    </source>
</evidence>
<dbReference type="InterPro" id="IPR042197">
    <property type="entry name" value="Apaf_helical"/>
</dbReference>
<dbReference type="PRINTS" id="PR00364">
    <property type="entry name" value="DISEASERSIST"/>
</dbReference>
<dbReference type="InterPro" id="IPR036388">
    <property type="entry name" value="WH-like_DNA-bd_sf"/>
</dbReference>
<dbReference type="Gene3D" id="1.10.10.10">
    <property type="entry name" value="Winged helix-like DNA-binding domain superfamily/Winged helix DNA-binding domain"/>
    <property type="match status" value="1"/>
</dbReference>
<dbReference type="InterPro" id="IPR027417">
    <property type="entry name" value="P-loop_NTPase"/>
</dbReference>
<comment type="similarity">
    <text evidence="1">Belongs to the disease resistance NB-LRR family.</text>
</comment>
<name>A0AAD8TR71_LOLMU</name>
<dbReference type="GO" id="GO:0098542">
    <property type="term" value="P:defense response to other organism"/>
    <property type="evidence" value="ECO:0007669"/>
    <property type="project" value="TreeGrafter"/>
</dbReference>
<dbReference type="Pfam" id="PF00931">
    <property type="entry name" value="NB-ARC"/>
    <property type="match status" value="2"/>
</dbReference>
<feature type="domain" description="NB-ARC" evidence="7">
    <location>
        <begin position="388"/>
        <end position="568"/>
    </location>
</feature>
<dbReference type="CDD" id="cd14798">
    <property type="entry name" value="RX-CC_like"/>
    <property type="match status" value="1"/>
</dbReference>
<sequence>MEEIVLGLSKTVVEGTLVKVKAAIDEEAKLKLSVQSDLVFITGEFEMMQAFLNGADAERIKNSAVKTWVRQLRDLAYDTEDCIELVVHLDPKPTWWRRLLVLPCLPSVPLPIDVAAAEIKELKDRVEYVSQRNTRYNLITDIGDGSTRSALEQQLDRAAGRTLDIPIESATMKGRSLVDLTELIPNKEDRPALGVISVWGTGGDLGVASIIRKAYDDPEIHKNFQSRGWATLTRPFDPRKVLRILLIQFCTNTSAPRKHGEALDVDSLFRMEKMVVGEEELVKEFLSHVKTHRYLVVLEDLSTMAEWDALRMYLPDMGDGSQIIVSTQHFDIASLCTGQPHKVSEFRKFTAEHSVCVFFKEVSEVGGDPANKVPNEGDETNLVGRETELKELKDQIDEVSRVISVWGIAGVGKSALVRSAYNQYLHNRANFAGLSMAYIHGWVNVPHPFNLREFCRTLVLNLTSKPAKIQKDAAAELANMTNPIDVCRRLLSDDEEHKQCLIVIDDLQTIEEWDTIKQELSFGKYYCVILVTNEPSVAKHCSGQDQDQLVFNVKGLADDDAFQLFDKVYKGQLNHVARDEDMAKQILNKCGGLPKVIAAMGCFLAKNLNWEATNNNFINQLENNPELVANVHSLFRWLDSYFHNCPDELKPCIFYLSIFPRRHCIRRRRLVRRWIAEGYARDTDDNLAEVNGEHYFSRLVNLSMLTDDERGVDMAGSGSVRRMAKCNVNDFFHEYILSRRMEENHVFALEGRCSQPTRRTGRHLVIDKSWKGDQNVFNKIEFSRLRSLTVFGPWKPFFASDKMRVLRVLDLEGTEGLTDYEVEGIVTRLPRLKFLSLRRCKHIFRLPESLGRLRQLETLDVRHTGIACLPATVAELKKLQYVRAGNSPLHCVSSNTSRYRTYKTWISTCLSCSSKPANGVVGVEVACRIEELINLHTLGVIKATMAGLKELKMLTLLRKLGVSGVNRGNHNKLRDVVSGHDHLESLSIWLDKDIQGIDPSVQDGDFETPEKLRRLKLHGHGHVVDELPVWIRRLRQLDLEVSTFTAQDLILRRQLSSLEDGGDLEEIDEASSESRASSEN</sequence>
<dbReference type="InterPro" id="IPR044974">
    <property type="entry name" value="Disease_R_plants"/>
</dbReference>
<feature type="domain" description="Disease resistance protein winged helix" evidence="9">
    <location>
        <begin position="658"/>
        <end position="734"/>
    </location>
</feature>
<feature type="domain" description="Disease resistance R13L4/SHOC-2-like LRR" evidence="10">
    <location>
        <begin position="785"/>
        <end position="885"/>
    </location>
</feature>